<dbReference type="InterPro" id="IPR017920">
    <property type="entry name" value="COMM"/>
</dbReference>
<accession>A0AAW2YRQ9</accession>
<dbReference type="InterPro" id="IPR037354">
    <property type="entry name" value="Commd2"/>
</dbReference>
<dbReference type="PROSITE" id="PS51269">
    <property type="entry name" value="COMM"/>
    <property type="match status" value="1"/>
</dbReference>
<protein>
    <recommendedName>
        <fullName evidence="1">COMM domain-containing protein</fullName>
    </recommendedName>
</protein>
<dbReference type="Pfam" id="PF07258">
    <property type="entry name" value="COMM_domain"/>
    <property type="match status" value="1"/>
</dbReference>
<gene>
    <name evidence="2" type="ORF">AKO1_015403</name>
</gene>
<name>A0AAW2YRQ9_9EUKA</name>
<dbReference type="AlphaFoldDB" id="A0AAW2YRQ9"/>
<dbReference type="EMBL" id="JAOPGA020000539">
    <property type="protein sequence ID" value="KAL0479354.1"/>
    <property type="molecule type" value="Genomic_DNA"/>
</dbReference>
<evidence type="ECO:0000259" key="1">
    <source>
        <dbReference type="PROSITE" id="PS51269"/>
    </source>
</evidence>
<organism evidence="2 3">
    <name type="scientific">Acrasis kona</name>
    <dbReference type="NCBI Taxonomy" id="1008807"/>
    <lineage>
        <taxon>Eukaryota</taxon>
        <taxon>Discoba</taxon>
        <taxon>Heterolobosea</taxon>
        <taxon>Tetramitia</taxon>
        <taxon>Eutetramitia</taxon>
        <taxon>Acrasidae</taxon>
        <taxon>Acrasis</taxon>
    </lineage>
</organism>
<reference evidence="2 3" key="1">
    <citation type="submission" date="2024-03" db="EMBL/GenBank/DDBJ databases">
        <title>The Acrasis kona genome and developmental transcriptomes reveal deep origins of eukaryotic multicellular pathways.</title>
        <authorList>
            <person name="Sheikh S."/>
            <person name="Fu C.-J."/>
            <person name="Brown M.W."/>
            <person name="Baldauf S.L."/>
        </authorList>
    </citation>
    <scope>NUCLEOTIDE SEQUENCE [LARGE SCALE GENOMIC DNA]</scope>
    <source>
        <strain evidence="2 3">ATCC MYA-3509</strain>
    </source>
</reference>
<sequence length="217" mass="25047">MFLKLGDEHRDDLDSIANLSPSALTQCCELAISLIADGANPRAVTAVAQELELERTDVDTIVKALSFLFSECARANLPESEFTLTILDLNVSSEAQEVFMEQYRQHVKKLRELFVRADAKTDHLFGISAIPQYKDLEWRMEIELDRRNVRQLVRPHFTLNLKTSEQVEFGTRDETNKLNNVYMTAEYHDLRHATDVLGEALKEIKTQHVRRIRNYIQ</sequence>
<dbReference type="Pfam" id="PF21672">
    <property type="entry name" value="COMM_HN"/>
    <property type="match status" value="1"/>
</dbReference>
<dbReference type="PANTHER" id="PTHR15857:SF0">
    <property type="entry name" value="COMM DOMAIN-CONTAINING PROTEIN 2"/>
    <property type="match status" value="1"/>
</dbReference>
<feature type="domain" description="COMM" evidence="1">
    <location>
        <begin position="132"/>
        <end position="208"/>
    </location>
</feature>
<keyword evidence="3" id="KW-1185">Reference proteome</keyword>
<dbReference type="PANTHER" id="PTHR15857">
    <property type="entry name" value="COMM DOMAIN CONTAINING PROTEIN 2"/>
    <property type="match status" value="1"/>
</dbReference>
<comment type="caution">
    <text evidence="2">The sequence shown here is derived from an EMBL/GenBank/DDBJ whole genome shotgun (WGS) entry which is preliminary data.</text>
</comment>
<evidence type="ECO:0000313" key="2">
    <source>
        <dbReference type="EMBL" id="KAL0479354.1"/>
    </source>
</evidence>
<evidence type="ECO:0000313" key="3">
    <source>
        <dbReference type="Proteomes" id="UP001431209"/>
    </source>
</evidence>
<proteinExistence type="predicted"/>
<dbReference type="Proteomes" id="UP001431209">
    <property type="component" value="Unassembled WGS sequence"/>
</dbReference>